<name>A0A381SXE8_9ZZZZ</name>
<organism evidence="1">
    <name type="scientific">marine metagenome</name>
    <dbReference type="NCBI Taxonomy" id="408172"/>
    <lineage>
        <taxon>unclassified sequences</taxon>
        <taxon>metagenomes</taxon>
        <taxon>ecological metagenomes</taxon>
    </lineage>
</organism>
<reference evidence="1" key="1">
    <citation type="submission" date="2018-05" db="EMBL/GenBank/DDBJ databases">
        <authorList>
            <person name="Lanie J.A."/>
            <person name="Ng W.-L."/>
            <person name="Kazmierczak K.M."/>
            <person name="Andrzejewski T.M."/>
            <person name="Davidsen T.M."/>
            <person name="Wayne K.J."/>
            <person name="Tettelin H."/>
            <person name="Glass J.I."/>
            <person name="Rusch D."/>
            <person name="Podicherti R."/>
            <person name="Tsui H.-C.T."/>
            <person name="Winkler M.E."/>
        </authorList>
    </citation>
    <scope>NUCLEOTIDE SEQUENCE</scope>
</reference>
<dbReference type="AlphaFoldDB" id="A0A381SXE8"/>
<sequence>MKKLLLISVLLGTLVFGQKNNHSTQASPTVQQISTETSSVSATVPRRLSYQGLLTKANGRAVKDGSYPVTFRLWTKLEDGIKFWEEEQTLNIDDGIISATLGTTIPIETIPADAYLEIDINGTTLSPRQELTSVFYSVISDTAKFAQGGLYTDLDNLPDLTVYAPKDTLANYVLTNSLDSVAFTGDYNDLENIPDLSTVSVTGDYNDLDNLPDLSGLTQSDTLNFYVMSDSLSQYTLTANLAAVALSNDYNDLSNLPDLDQYATLDTLGTYVFSDTLANYVLTDSLGTLAEQNADNVDITGGTITDITDLAIADGGTGASDNNSARSNLGLEIGVDVQAYDADLADLADGTLSADKVQYLENVTSDVQEQIDGIGDGPVNSLEDLGVTADSTELNYVDGVTSNIQDQLD</sequence>
<dbReference type="EMBL" id="UINC01003718">
    <property type="protein sequence ID" value="SVA08695.1"/>
    <property type="molecule type" value="Genomic_DNA"/>
</dbReference>
<evidence type="ECO:0000313" key="1">
    <source>
        <dbReference type="EMBL" id="SVA08695.1"/>
    </source>
</evidence>
<feature type="non-terminal residue" evidence="1">
    <location>
        <position position="409"/>
    </location>
</feature>
<protein>
    <submittedName>
        <fullName evidence="1">Uncharacterized protein</fullName>
    </submittedName>
</protein>
<accession>A0A381SXE8</accession>
<gene>
    <name evidence="1" type="ORF">METZ01_LOCUS61549</name>
</gene>
<proteinExistence type="predicted"/>